<keyword evidence="10" id="KW-0460">Magnesium</keyword>
<keyword evidence="5 8" id="KW-0808">Transferase</keyword>
<evidence type="ECO:0000256" key="2">
    <source>
        <dbReference type="ARBA" id="ARBA00010138"/>
    </source>
</evidence>
<dbReference type="Gene3D" id="3.40.50.2020">
    <property type="match status" value="1"/>
</dbReference>
<feature type="binding site" evidence="10">
    <location>
        <position position="379"/>
    </location>
    <ligand>
        <name>Mg(2+)</name>
        <dbReference type="ChEBI" id="CHEBI:18420"/>
    </ligand>
</feature>
<dbReference type="InterPro" id="IPR017932">
    <property type="entry name" value="GATase_2_dom"/>
</dbReference>
<keyword evidence="6 8" id="KW-0658">Purine biosynthesis</keyword>
<comment type="cofactor">
    <cofactor evidence="11">
        <name>[4Fe-4S] cluster</name>
        <dbReference type="ChEBI" id="CHEBI:49883"/>
    </cofactor>
    <text evidence="11">Binds 1 [4Fe-4S] cluster per subunit.</text>
</comment>
<dbReference type="SUPFAM" id="SSF56235">
    <property type="entry name" value="N-terminal nucleophile aminohydrolases (Ntn hydrolases)"/>
    <property type="match status" value="1"/>
</dbReference>
<evidence type="ECO:0000256" key="7">
    <source>
        <dbReference type="ARBA" id="ARBA00022962"/>
    </source>
</evidence>
<dbReference type="GO" id="GO:0009113">
    <property type="term" value="P:purine nucleobase biosynthetic process"/>
    <property type="evidence" value="ECO:0007669"/>
    <property type="project" value="InterPro"/>
</dbReference>
<accession>A0A1F7XCQ1</accession>
<evidence type="ECO:0000256" key="1">
    <source>
        <dbReference type="ARBA" id="ARBA00005209"/>
    </source>
</evidence>
<comment type="pathway">
    <text evidence="1 8">Purine metabolism; IMP biosynthesis via de novo pathway; N(1)-(5-phospho-D-ribosyl)glycinamide from 5-phospho-alpha-D-ribose 1-diphosphate: step 1/2.</text>
</comment>
<keyword evidence="11" id="KW-0408">Iron</keyword>
<comment type="caution">
    <text evidence="13">The sequence shown here is derived from an EMBL/GenBank/DDBJ whole genome shotgun (WGS) entry which is preliminary data.</text>
</comment>
<gene>
    <name evidence="13" type="ORF">A2Z22_03315</name>
</gene>
<feature type="binding site" evidence="10">
    <location>
        <position position="314"/>
    </location>
    <ligand>
        <name>Mg(2+)</name>
        <dbReference type="ChEBI" id="CHEBI:18420"/>
    </ligand>
</feature>
<dbReference type="InterPro" id="IPR000836">
    <property type="entry name" value="PRTase_dom"/>
</dbReference>
<evidence type="ECO:0000256" key="8">
    <source>
        <dbReference type="PIRNR" id="PIRNR000485"/>
    </source>
</evidence>
<dbReference type="GO" id="GO:0051536">
    <property type="term" value="F:iron-sulfur cluster binding"/>
    <property type="evidence" value="ECO:0007669"/>
    <property type="project" value="UniProtKB-KW"/>
</dbReference>
<dbReference type="Gene3D" id="3.60.20.10">
    <property type="entry name" value="Glutamine Phosphoribosylpyrophosphate, subunit 1, domain 1"/>
    <property type="match status" value="1"/>
</dbReference>
<evidence type="ECO:0000259" key="12">
    <source>
        <dbReference type="PROSITE" id="PS51278"/>
    </source>
</evidence>
<feature type="binding site" evidence="11">
    <location>
        <position position="253"/>
    </location>
    <ligand>
        <name>[4Fe-4S] cluster</name>
        <dbReference type="ChEBI" id="CHEBI:49883"/>
    </ligand>
</feature>
<dbReference type="EMBL" id="MGFS01000003">
    <property type="protein sequence ID" value="OGM12095.1"/>
    <property type="molecule type" value="Genomic_DNA"/>
</dbReference>
<feature type="binding site" evidence="11">
    <location>
        <position position="475"/>
    </location>
    <ligand>
        <name>[4Fe-4S] cluster</name>
        <dbReference type="ChEBI" id="CHEBI:49883"/>
    </ligand>
</feature>
<dbReference type="InterPro" id="IPR029057">
    <property type="entry name" value="PRTase-like"/>
</dbReference>
<dbReference type="InterPro" id="IPR029055">
    <property type="entry name" value="Ntn_hydrolases_N"/>
</dbReference>
<evidence type="ECO:0000313" key="13">
    <source>
        <dbReference type="EMBL" id="OGM12095.1"/>
    </source>
</evidence>
<keyword evidence="11" id="KW-0411">Iron-sulfur</keyword>
<comment type="catalytic activity">
    <reaction evidence="8">
        <text>5-phospho-beta-D-ribosylamine + L-glutamate + diphosphate = 5-phospho-alpha-D-ribose 1-diphosphate + L-glutamine + H2O</text>
        <dbReference type="Rhea" id="RHEA:14905"/>
        <dbReference type="ChEBI" id="CHEBI:15377"/>
        <dbReference type="ChEBI" id="CHEBI:29985"/>
        <dbReference type="ChEBI" id="CHEBI:33019"/>
        <dbReference type="ChEBI" id="CHEBI:58017"/>
        <dbReference type="ChEBI" id="CHEBI:58359"/>
        <dbReference type="ChEBI" id="CHEBI:58681"/>
        <dbReference type="EC" id="2.4.2.14"/>
    </reaction>
</comment>
<evidence type="ECO:0000256" key="9">
    <source>
        <dbReference type="PIRSR" id="PIRSR000485-1"/>
    </source>
</evidence>
<dbReference type="UniPathway" id="UPA00074">
    <property type="reaction ID" value="UER00124"/>
</dbReference>
<keyword evidence="10" id="KW-0479">Metal-binding</keyword>
<feature type="binding site" evidence="11">
    <location>
        <position position="417"/>
    </location>
    <ligand>
        <name>[4Fe-4S] cluster</name>
        <dbReference type="ChEBI" id="CHEBI:49883"/>
    </ligand>
</feature>
<feature type="domain" description="Glutamine amidotransferase type-2" evidence="12">
    <location>
        <begin position="22"/>
        <end position="237"/>
    </location>
</feature>
<comment type="cofactor">
    <cofactor evidence="10">
        <name>Mg(2+)</name>
        <dbReference type="ChEBI" id="CHEBI:18420"/>
    </cofactor>
    <text evidence="10">Binds 1 Mg(2+) ion per subunit.</text>
</comment>
<dbReference type="CDD" id="cd06223">
    <property type="entry name" value="PRTases_typeI"/>
    <property type="match status" value="1"/>
</dbReference>
<reference evidence="13 14" key="1">
    <citation type="journal article" date="2016" name="Nat. Commun.">
        <title>Thousands of microbial genomes shed light on interconnected biogeochemical processes in an aquifer system.</title>
        <authorList>
            <person name="Anantharaman K."/>
            <person name="Brown C.T."/>
            <person name="Hug L.A."/>
            <person name="Sharon I."/>
            <person name="Castelle C.J."/>
            <person name="Probst A.J."/>
            <person name="Thomas B.C."/>
            <person name="Singh A."/>
            <person name="Wilkins M.J."/>
            <person name="Karaoz U."/>
            <person name="Brodie E.L."/>
            <person name="Williams K.H."/>
            <person name="Hubbard S.S."/>
            <person name="Banfield J.F."/>
        </authorList>
    </citation>
    <scope>NUCLEOTIDE SEQUENCE [LARGE SCALE GENOMIC DNA]</scope>
</reference>
<protein>
    <recommendedName>
        <fullName evidence="3 8">Amidophosphoribosyltransferase</fullName>
        <shortName evidence="8">ATase</shortName>
        <ecNumber evidence="3 8">2.4.2.14</ecNumber>
    </recommendedName>
    <alternativeName>
        <fullName evidence="8">Glutamine phosphoribosylpyrophosphate amidotransferase</fullName>
    </alternativeName>
</protein>
<dbReference type="GO" id="GO:0004044">
    <property type="term" value="F:amidophosphoribosyltransferase activity"/>
    <property type="evidence" value="ECO:0007669"/>
    <property type="project" value="UniProtKB-EC"/>
</dbReference>
<evidence type="ECO:0000256" key="4">
    <source>
        <dbReference type="ARBA" id="ARBA00022676"/>
    </source>
</evidence>
<keyword evidence="4 8" id="KW-0328">Glycosyltransferase</keyword>
<evidence type="ECO:0000256" key="3">
    <source>
        <dbReference type="ARBA" id="ARBA00011941"/>
    </source>
</evidence>
<dbReference type="Pfam" id="PF13537">
    <property type="entry name" value="GATase_7"/>
    <property type="match status" value="1"/>
</dbReference>
<feature type="binding site" evidence="11">
    <location>
        <position position="472"/>
    </location>
    <ligand>
        <name>[4Fe-4S] cluster</name>
        <dbReference type="ChEBI" id="CHEBI:49883"/>
    </ligand>
</feature>
<dbReference type="PANTHER" id="PTHR11907">
    <property type="entry name" value="AMIDOPHOSPHORIBOSYLTRANSFERASE"/>
    <property type="match status" value="1"/>
</dbReference>
<evidence type="ECO:0000256" key="5">
    <source>
        <dbReference type="ARBA" id="ARBA00022679"/>
    </source>
</evidence>
<dbReference type="EC" id="2.4.2.14" evidence="3 8"/>
<evidence type="ECO:0000256" key="10">
    <source>
        <dbReference type="PIRSR" id="PIRSR000485-2"/>
    </source>
</evidence>
<keyword evidence="7" id="KW-0315">Glutamine amidotransferase</keyword>
<dbReference type="AlphaFoldDB" id="A0A1F7XCQ1"/>
<evidence type="ECO:0000256" key="11">
    <source>
        <dbReference type="PIRSR" id="PIRSR000485-3"/>
    </source>
</evidence>
<sequence length="494" mass="54899">MTAENFFESSLAKEKSPLQDHCGLVAIYAKKDKPLFELGLRGLHTLQTRGNDGAGMVCVDSQQNIITHKDRGLISEVFPESVSDRLGKISAKTFIFQVRYGTSGNFSPANVQPFIGENHKEPFVVAHNGQFANESSQEYAENSDTLIFTQQLAERNEISWDWKIIKTLEEKRGAWSLVIVAPNAMYLARDPLGIRPLTYTNLNGAWVAASETSALDQMGATGYTEVMPGQIVKITDARPEVIQSSNNYKSALCIFEDVYICDGNSRVHRPRSTSSEVNYSPTIEEIRRRCGEILAKESPLTTDQVDFVIGIPGTAIPGGQAYAKALDLPYIQAIFDRNSPDEERRTFMTAEISTIPQKVQRHFIFNEKALHGSRVVLIDDSIVRGNISKGLNSLLKESYGVVETHWRVLSPRIDNRCHLGVNTRKSTELIAARYDSNLKLIEAEIGADSLAYLSPQGLRKAITGNPNVEGFCMGCMTGQTYPIDEYGQLINQHE</sequence>
<dbReference type="PROSITE" id="PS51278">
    <property type="entry name" value="GATASE_TYPE_2"/>
    <property type="match status" value="1"/>
</dbReference>
<dbReference type="PIRSF" id="PIRSF000485">
    <property type="entry name" value="Amd_phspho_trans"/>
    <property type="match status" value="1"/>
</dbReference>
<name>A0A1F7XCQ1_9BACT</name>
<dbReference type="SUPFAM" id="SSF53271">
    <property type="entry name" value="PRTase-like"/>
    <property type="match status" value="1"/>
</dbReference>
<dbReference type="GO" id="GO:0006189">
    <property type="term" value="P:'de novo' IMP biosynthetic process"/>
    <property type="evidence" value="ECO:0007669"/>
    <property type="project" value="UniProtKB-UniPathway"/>
</dbReference>
<evidence type="ECO:0000256" key="6">
    <source>
        <dbReference type="ARBA" id="ARBA00022755"/>
    </source>
</evidence>
<feature type="binding site" evidence="10">
    <location>
        <position position="380"/>
    </location>
    <ligand>
        <name>Mg(2+)</name>
        <dbReference type="ChEBI" id="CHEBI:18420"/>
    </ligand>
</feature>
<dbReference type="Proteomes" id="UP000177053">
    <property type="component" value="Unassembled WGS sequence"/>
</dbReference>
<evidence type="ECO:0000313" key="14">
    <source>
        <dbReference type="Proteomes" id="UP000177053"/>
    </source>
</evidence>
<dbReference type="InterPro" id="IPR005854">
    <property type="entry name" value="PurF"/>
</dbReference>
<dbReference type="GO" id="GO:0046872">
    <property type="term" value="F:metal ion binding"/>
    <property type="evidence" value="ECO:0007669"/>
    <property type="project" value="UniProtKB-KW"/>
</dbReference>
<feature type="active site" description="Nucleophile" evidence="9">
    <location>
        <position position="22"/>
    </location>
</feature>
<organism evidence="13 14">
    <name type="scientific">Candidatus Woesebacteria bacterium RBG_16_34_12</name>
    <dbReference type="NCBI Taxonomy" id="1802480"/>
    <lineage>
        <taxon>Bacteria</taxon>
        <taxon>Candidatus Woeseibacteriota</taxon>
    </lineage>
</organism>
<proteinExistence type="inferred from homology"/>
<comment type="similarity">
    <text evidence="2 8">In the C-terminal section; belongs to the purine/pyrimidine phosphoribosyltransferase family.</text>
</comment>